<dbReference type="InterPro" id="IPR013320">
    <property type="entry name" value="ConA-like_dom_sf"/>
</dbReference>
<dbReference type="Proteomes" id="UP000054477">
    <property type="component" value="Unassembled WGS sequence"/>
</dbReference>
<dbReference type="AlphaFoldDB" id="A0A0C9WR82"/>
<accession>A0A0C9WR82</accession>
<keyword evidence="2" id="KW-0378">Hydrolase</keyword>
<dbReference type="PROSITE" id="PS51762">
    <property type="entry name" value="GH16_2"/>
    <property type="match status" value="1"/>
</dbReference>
<protein>
    <submittedName>
        <fullName evidence="2">Glycoside hydrolase family 16 protein</fullName>
    </submittedName>
</protein>
<evidence type="ECO:0000313" key="3">
    <source>
        <dbReference type="Proteomes" id="UP000054477"/>
    </source>
</evidence>
<dbReference type="InterPro" id="IPR050546">
    <property type="entry name" value="Glycosyl_Hydrlase_16"/>
</dbReference>
<dbReference type="STRING" id="1095629.A0A0C9WR82"/>
<dbReference type="EMBL" id="KN838614">
    <property type="protein sequence ID" value="KIK00975.1"/>
    <property type="molecule type" value="Genomic_DNA"/>
</dbReference>
<dbReference type="CDD" id="cd02181">
    <property type="entry name" value="GH16_fungal_Lam16A_glucanase"/>
    <property type="match status" value="1"/>
</dbReference>
<dbReference type="GO" id="GO:0009251">
    <property type="term" value="P:glucan catabolic process"/>
    <property type="evidence" value="ECO:0007669"/>
    <property type="project" value="TreeGrafter"/>
</dbReference>
<reference evidence="3" key="2">
    <citation type="submission" date="2015-01" db="EMBL/GenBank/DDBJ databases">
        <title>Evolutionary Origins and Diversification of the Mycorrhizal Mutualists.</title>
        <authorList>
            <consortium name="DOE Joint Genome Institute"/>
            <consortium name="Mycorrhizal Genomics Consortium"/>
            <person name="Kohler A."/>
            <person name="Kuo A."/>
            <person name="Nagy L.G."/>
            <person name="Floudas D."/>
            <person name="Copeland A."/>
            <person name="Barry K.W."/>
            <person name="Cichocki N."/>
            <person name="Veneault-Fourrey C."/>
            <person name="LaButti K."/>
            <person name="Lindquist E.A."/>
            <person name="Lipzen A."/>
            <person name="Lundell T."/>
            <person name="Morin E."/>
            <person name="Murat C."/>
            <person name="Riley R."/>
            <person name="Ohm R."/>
            <person name="Sun H."/>
            <person name="Tunlid A."/>
            <person name="Henrissat B."/>
            <person name="Grigoriev I.V."/>
            <person name="Hibbett D.S."/>
            <person name="Martin F."/>
        </authorList>
    </citation>
    <scope>NUCLEOTIDE SEQUENCE [LARGE SCALE GENOMIC DNA]</scope>
    <source>
        <strain evidence="3">LaAM-08-1</strain>
    </source>
</reference>
<gene>
    <name evidence="2" type="ORF">K443DRAFT_678764</name>
</gene>
<dbReference type="OrthoDB" id="192832at2759"/>
<dbReference type="InterPro" id="IPR000757">
    <property type="entry name" value="Beta-glucanase-like"/>
</dbReference>
<dbReference type="PANTHER" id="PTHR10963">
    <property type="entry name" value="GLYCOSYL HYDROLASE-RELATED"/>
    <property type="match status" value="1"/>
</dbReference>
<feature type="domain" description="GH16" evidence="1">
    <location>
        <begin position="62"/>
        <end position="338"/>
    </location>
</feature>
<dbReference type="Gene3D" id="2.60.120.200">
    <property type="match status" value="1"/>
</dbReference>
<reference evidence="2 3" key="1">
    <citation type="submission" date="2014-04" db="EMBL/GenBank/DDBJ databases">
        <authorList>
            <consortium name="DOE Joint Genome Institute"/>
            <person name="Kuo A."/>
            <person name="Kohler A."/>
            <person name="Nagy L.G."/>
            <person name="Floudas D."/>
            <person name="Copeland A."/>
            <person name="Barry K.W."/>
            <person name="Cichocki N."/>
            <person name="Veneault-Fourrey C."/>
            <person name="LaButti K."/>
            <person name="Lindquist E.A."/>
            <person name="Lipzen A."/>
            <person name="Lundell T."/>
            <person name="Morin E."/>
            <person name="Murat C."/>
            <person name="Sun H."/>
            <person name="Tunlid A."/>
            <person name="Henrissat B."/>
            <person name="Grigoriev I.V."/>
            <person name="Hibbett D.S."/>
            <person name="Martin F."/>
            <person name="Nordberg H.P."/>
            <person name="Cantor M.N."/>
            <person name="Hua S.X."/>
        </authorList>
    </citation>
    <scope>NUCLEOTIDE SEQUENCE [LARGE SCALE GENOMIC DNA]</scope>
    <source>
        <strain evidence="2 3">LaAM-08-1</strain>
    </source>
</reference>
<dbReference type="PANTHER" id="PTHR10963:SF24">
    <property type="entry name" value="GLYCOSIDASE C21B10.07-RELATED"/>
    <property type="match status" value="1"/>
</dbReference>
<dbReference type="HOGENOM" id="CLU_016972_0_2_1"/>
<sequence length="405" mass="44990">MLFDPQYRIQTIFALLFFHPSQPAAAAFTDIHNIASAKIDSFAGGLSSWTKFQAHTPRNLEKRAGINTNPNGSTFLWLSQDVYAGKTFFDRWDFFDYADPTGGTVNFLNRSEAIRRNFTYVESNGTVVMKADMESALPTGVNRDSIRIQSQARYNSGLFILDLTRAPWGCAIWPAFWTTNENWPWNGEIDIIEGVHDNQHNQIAWHTAPGCYLDPTLNFTGTVVSQSRQNCDATINNNDGCGVTEWSRASYGPYFESQGGGVIAMKWDEDGIAVWSFYRAAIPGDVIAETPVPSTWGPPSAILGPAKCNITNFFHNHTIVFDITFCGVWAGNSYATSGCPGTCAQRLMDPANFVNASWHINSLKVYKKVLLNGVRPTSDSITKIDLSRCGYFLLLTMLLKLALLI</sequence>
<dbReference type="SUPFAM" id="SSF49899">
    <property type="entry name" value="Concanavalin A-like lectins/glucanases"/>
    <property type="match status" value="1"/>
</dbReference>
<proteinExistence type="predicted"/>
<keyword evidence="3" id="KW-1185">Reference proteome</keyword>
<organism evidence="2 3">
    <name type="scientific">Laccaria amethystina LaAM-08-1</name>
    <dbReference type="NCBI Taxonomy" id="1095629"/>
    <lineage>
        <taxon>Eukaryota</taxon>
        <taxon>Fungi</taxon>
        <taxon>Dikarya</taxon>
        <taxon>Basidiomycota</taxon>
        <taxon>Agaricomycotina</taxon>
        <taxon>Agaricomycetes</taxon>
        <taxon>Agaricomycetidae</taxon>
        <taxon>Agaricales</taxon>
        <taxon>Agaricineae</taxon>
        <taxon>Hydnangiaceae</taxon>
        <taxon>Laccaria</taxon>
    </lineage>
</organism>
<evidence type="ECO:0000313" key="2">
    <source>
        <dbReference type="EMBL" id="KIK00975.1"/>
    </source>
</evidence>
<evidence type="ECO:0000259" key="1">
    <source>
        <dbReference type="PROSITE" id="PS51762"/>
    </source>
</evidence>
<dbReference type="Pfam" id="PF26113">
    <property type="entry name" value="GH16_XgeA"/>
    <property type="match status" value="1"/>
</dbReference>
<dbReference type="GO" id="GO:0004553">
    <property type="term" value="F:hydrolase activity, hydrolyzing O-glycosyl compounds"/>
    <property type="evidence" value="ECO:0007669"/>
    <property type="project" value="InterPro"/>
</dbReference>
<name>A0A0C9WR82_9AGAR</name>